<evidence type="ECO:0000313" key="2">
    <source>
        <dbReference type="Proteomes" id="UP000006671"/>
    </source>
</evidence>
<dbReference type="EMBL" id="GG738875">
    <property type="protein sequence ID" value="EFC43172.1"/>
    <property type="molecule type" value="Genomic_DNA"/>
</dbReference>
<keyword evidence="2" id="KW-1185">Reference proteome</keyword>
<reference evidence="1 2" key="1">
    <citation type="journal article" date="2010" name="Cell">
        <title>The genome of Naegleria gruberi illuminates early eukaryotic versatility.</title>
        <authorList>
            <person name="Fritz-Laylin L.K."/>
            <person name="Prochnik S.E."/>
            <person name="Ginger M.L."/>
            <person name="Dacks J.B."/>
            <person name="Carpenter M.L."/>
            <person name="Field M.C."/>
            <person name="Kuo A."/>
            <person name="Paredez A."/>
            <person name="Chapman J."/>
            <person name="Pham J."/>
            <person name="Shu S."/>
            <person name="Neupane R."/>
            <person name="Cipriano M."/>
            <person name="Mancuso J."/>
            <person name="Tu H."/>
            <person name="Salamov A."/>
            <person name="Lindquist E."/>
            <person name="Shapiro H."/>
            <person name="Lucas S."/>
            <person name="Grigoriev I.V."/>
            <person name="Cande W.Z."/>
            <person name="Fulton C."/>
            <person name="Rokhsar D.S."/>
            <person name="Dawson S.C."/>
        </authorList>
    </citation>
    <scope>NUCLEOTIDE SEQUENCE [LARGE SCALE GENOMIC DNA]</scope>
    <source>
        <strain evidence="1 2">NEG-M</strain>
    </source>
</reference>
<dbReference type="GeneID" id="8853232"/>
<dbReference type="InParanoid" id="D2VIW5"/>
<organism evidence="2">
    <name type="scientific">Naegleria gruberi</name>
    <name type="common">Amoeba</name>
    <dbReference type="NCBI Taxonomy" id="5762"/>
    <lineage>
        <taxon>Eukaryota</taxon>
        <taxon>Discoba</taxon>
        <taxon>Heterolobosea</taxon>
        <taxon>Tetramitia</taxon>
        <taxon>Eutetramitia</taxon>
        <taxon>Vahlkampfiidae</taxon>
        <taxon>Naegleria</taxon>
    </lineage>
</organism>
<proteinExistence type="predicted"/>
<dbReference type="KEGG" id="ngr:NAEGRDRAFT_68823"/>
<name>D2VIW5_NAEGR</name>
<gene>
    <name evidence="1" type="ORF">NAEGRDRAFT_68823</name>
</gene>
<evidence type="ECO:0000313" key="1">
    <source>
        <dbReference type="EMBL" id="EFC43172.1"/>
    </source>
</evidence>
<dbReference type="Proteomes" id="UP000006671">
    <property type="component" value="Unassembled WGS sequence"/>
</dbReference>
<dbReference type="AlphaFoldDB" id="D2VIW5"/>
<sequence length="677" mass="80051">MQQDEENVFKMMIGVMIQSDLSTELFHYIISFLDTNSMFSLMLSNSFNYFNMNENEYFKTLRFIKFMIEPELAFPLTSGKILQIHDLPSSGNEQILNQCINYYMKRVKYLGGREVSFRKCKELIQFKGTMMTHKEQHDDSCDDNRLNGFHRILSNLMSRFKWFSDIERRDLNSAWYEFCKLEYLNWVEISKELQSAASNPKLILQNLNVEKISNLMLKSATYPHGIKELDMLKERLTNLKQFFSSTINNNELAQFMEMYNNRRDLFYLLIRLGLIPFDCLPNYLKDDSEFVSYCIRHYDNTNIRKKYGKPRIPNWKMYYEHDFVSTVTLSDKLESDKSLIRQAFSTGYFELYSSIYLSSYLGKNRINPFTKDEIEFITSIVSIVPEGISLILHHNEHYLGYNELIEIIRKHPHVFEKLDSKYYHYDQYTELCQLAVKSRGENIIGIDIRVEGILEEKLMASPEWITKVLENGTDIFLFDETIYKNPDYFKVAMKLNPGIITLDESYSNNKEMAMHLIDCCKNIRNYYESADLSSITFSYFSNELLNDSEFVEKAIFETSAFTDIQNLPIQFQTNLKIVKSTLCKQPNMYIHLRDEIKSMKEIGEFAIRCNPQNYNHLPQHLKDCRQIFLFALSRGLKQVRGKLNHQPNEITDPFEWKVISTQQGRNDMMIHTIKIEH</sequence>
<protein>
    <submittedName>
        <fullName evidence="1">Predicted protein</fullName>
    </submittedName>
</protein>
<dbReference type="VEuPathDB" id="AmoebaDB:NAEGRDRAFT_68823"/>
<dbReference type="RefSeq" id="XP_002675916.1">
    <property type="nucleotide sequence ID" value="XM_002675870.1"/>
</dbReference>
<accession>D2VIW5</accession>